<evidence type="ECO:0000313" key="2">
    <source>
        <dbReference type="EMBL" id="RZF44899.1"/>
    </source>
</evidence>
<dbReference type="InterPro" id="IPR042099">
    <property type="entry name" value="ANL_N_sf"/>
</dbReference>
<feature type="domain" description="AMP-dependent synthetase/ligase" evidence="1">
    <location>
        <begin position="10"/>
        <end position="239"/>
    </location>
</feature>
<dbReference type="Gene3D" id="3.40.50.12780">
    <property type="entry name" value="N-terminal domain of ligase-like"/>
    <property type="match status" value="1"/>
</dbReference>
<dbReference type="SUPFAM" id="SSF56801">
    <property type="entry name" value="Acetyl-CoA synthetase-like"/>
    <property type="match status" value="1"/>
</dbReference>
<dbReference type="PANTHER" id="PTHR44394:SF1">
    <property type="entry name" value="BETA-ALANINE-ACTIVATING ENZYME"/>
    <property type="match status" value="1"/>
</dbReference>
<dbReference type="STRING" id="195883.A0A482XHB3"/>
<dbReference type="InterPro" id="IPR000873">
    <property type="entry name" value="AMP-dep_synth/lig_dom"/>
</dbReference>
<accession>A0A482XHB3</accession>
<dbReference type="SMR" id="A0A482XHB3"/>
<comment type="caution">
    <text evidence="2">The sequence shown here is derived from an EMBL/GenBank/DDBJ whole genome shotgun (WGS) entry which is preliminary data.</text>
</comment>
<evidence type="ECO:0000259" key="1">
    <source>
        <dbReference type="Pfam" id="PF00501"/>
    </source>
</evidence>
<name>A0A482XHB3_LAOST</name>
<organism evidence="2 3">
    <name type="scientific">Laodelphax striatellus</name>
    <name type="common">Small brown planthopper</name>
    <name type="synonym">Delphax striatella</name>
    <dbReference type="NCBI Taxonomy" id="195883"/>
    <lineage>
        <taxon>Eukaryota</taxon>
        <taxon>Metazoa</taxon>
        <taxon>Ecdysozoa</taxon>
        <taxon>Arthropoda</taxon>
        <taxon>Hexapoda</taxon>
        <taxon>Insecta</taxon>
        <taxon>Pterygota</taxon>
        <taxon>Neoptera</taxon>
        <taxon>Paraneoptera</taxon>
        <taxon>Hemiptera</taxon>
        <taxon>Auchenorrhyncha</taxon>
        <taxon>Fulgoroidea</taxon>
        <taxon>Delphacidae</taxon>
        <taxon>Criomorphinae</taxon>
        <taxon>Laodelphax</taxon>
    </lineage>
</organism>
<dbReference type="PANTHER" id="PTHR44394">
    <property type="entry name" value="BETA-ALANINE-ACTIVATING ENZYME"/>
    <property type="match status" value="1"/>
</dbReference>
<evidence type="ECO:0000313" key="3">
    <source>
        <dbReference type="Proteomes" id="UP000291343"/>
    </source>
</evidence>
<protein>
    <recommendedName>
        <fullName evidence="1">AMP-dependent synthetase/ligase domain-containing protein</fullName>
    </recommendedName>
</protein>
<dbReference type="Pfam" id="PF00501">
    <property type="entry name" value="AMP-binding"/>
    <property type="match status" value="1"/>
</dbReference>
<proteinExistence type="predicted"/>
<dbReference type="AlphaFoldDB" id="A0A482XHB3"/>
<sequence length="285" mass="31895">MYQLAEIVKDACKTHGEKVAVRFYKDGFLKTISYHHFNEAAHLLSGILKEIQCNFEIVTHNYIAILVDVSDIYPVIIQGILLSGSPFVCLDVDGSKGDLANLIEKLKIQILLTNEKHADKISTNFDESEKLKDYELFESACQIWKTGIVKYGCNNDDYLNKRLLYAIQTSGSTGEKKIVQVTEDCILPNILELRDLFELSTADVIYYGSPITFDPNIIELFLALTSGASLCIVSSKARAATVPVLVDVLFPEKSENDDLSNVENSENVDLSGNDGWCVIVFEWYC</sequence>
<dbReference type="EMBL" id="QKKF02010263">
    <property type="protein sequence ID" value="RZF44899.1"/>
    <property type="molecule type" value="Genomic_DNA"/>
</dbReference>
<dbReference type="OrthoDB" id="6624357at2759"/>
<dbReference type="GO" id="GO:0043041">
    <property type="term" value="P:amino acid activation for nonribosomal peptide biosynthetic process"/>
    <property type="evidence" value="ECO:0007669"/>
    <property type="project" value="TreeGrafter"/>
</dbReference>
<keyword evidence="3" id="KW-1185">Reference proteome</keyword>
<reference evidence="2 3" key="1">
    <citation type="journal article" date="2017" name="Gigascience">
        <title>Genome sequence of the small brown planthopper, Laodelphax striatellus.</title>
        <authorList>
            <person name="Zhu J."/>
            <person name="Jiang F."/>
            <person name="Wang X."/>
            <person name="Yang P."/>
            <person name="Bao Y."/>
            <person name="Zhao W."/>
            <person name="Wang W."/>
            <person name="Lu H."/>
            <person name="Wang Q."/>
            <person name="Cui N."/>
            <person name="Li J."/>
            <person name="Chen X."/>
            <person name="Luo L."/>
            <person name="Yu J."/>
            <person name="Kang L."/>
            <person name="Cui F."/>
        </authorList>
    </citation>
    <scope>NUCLEOTIDE SEQUENCE [LARGE SCALE GENOMIC DNA]</scope>
    <source>
        <strain evidence="2">Lst14</strain>
    </source>
</reference>
<dbReference type="InParanoid" id="A0A482XHB3"/>
<gene>
    <name evidence="2" type="ORF">LSTR_LSTR004524</name>
</gene>
<dbReference type="InterPro" id="IPR052091">
    <property type="entry name" value="Beta-ala_Activ/Resist"/>
</dbReference>
<dbReference type="Proteomes" id="UP000291343">
    <property type="component" value="Unassembled WGS sequence"/>
</dbReference>